<evidence type="ECO:0000313" key="5">
    <source>
        <dbReference type="Proteomes" id="UP001227230"/>
    </source>
</evidence>
<dbReference type="InterPro" id="IPR050905">
    <property type="entry name" value="Plant_NBS-LRR"/>
</dbReference>
<dbReference type="PANTHER" id="PTHR33463">
    <property type="entry name" value="NB-ARC DOMAIN-CONTAINING PROTEIN-RELATED"/>
    <property type="match status" value="1"/>
</dbReference>
<evidence type="ECO:0000256" key="2">
    <source>
        <dbReference type="SAM" id="Coils"/>
    </source>
</evidence>
<evidence type="ECO:0000313" key="4">
    <source>
        <dbReference type="EMBL" id="WKA03287.1"/>
    </source>
</evidence>
<name>A0ABY9D8Y2_VITVI</name>
<dbReference type="InterPro" id="IPR002182">
    <property type="entry name" value="NB-ARC"/>
</dbReference>
<evidence type="ECO:0000259" key="3">
    <source>
        <dbReference type="Pfam" id="PF00931"/>
    </source>
</evidence>
<dbReference type="PANTHER" id="PTHR33463:SF198">
    <property type="entry name" value="RPP4C3"/>
    <property type="match status" value="1"/>
</dbReference>
<protein>
    <recommendedName>
        <fullName evidence="3">NB-ARC domain-containing protein</fullName>
    </recommendedName>
</protein>
<evidence type="ECO:0000256" key="1">
    <source>
        <dbReference type="ARBA" id="ARBA00022821"/>
    </source>
</evidence>
<dbReference type="EMBL" id="CP126661">
    <property type="protein sequence ID" value="WKA03287.1"/>
    <property type="molecule type" value="Genomic_DNA"/>
</dbReference>
<dbReference type="SUPFAM" id="SSF52540">
    <property type="entry name" value="P-loop containing nucleoside triphosphate hydrolases"/>
    <property type="match status" value="1"/>
</dbReference>
<dbReference type="Proteomes" id="UP001227230">
    <property type="component" value="Chromosome 14"/>
</dbReference>
<dbReference type="Pfam" id="PF00931">
    <property type="entry name" value="NB-ARC"/>
    <property type="match status" value="1"/>
</dbReference>
<accession>A0ABY9D8Y2</accession>
<keyword evidence="1" id="KW-0611">Plant defense</keyword>
<feature type="coiled-coil region" evidence="2">
    <location>
        <begin position="27"/>
        <end position="68"/>
    </location>
</feature>
<dbReference type="Gene3D" id="3.40.50.300">
    <property type="entry name" value="P-loop containing nucleotide triphosphate hydrolases"/>
    <property type="match status" value="1"/>
</dbReference>
<proteinExistence type="predicted"/>
<gene>
    <name evidence="4" type="ORF">VitviT2T_021406</name>
</gene>
<organism evidence="4 5">
    <name type="scientific">Vitis vinifera</name>
    <name type="common">Grape</name>
    <dbReference type="NCBI Taxonomy" id="29760"/>
    <lineage>
        <taxon>Eukaryota</taxon>
        <taxon>Viridiplantae</taxon>
        <taxon>Streptophyta</taxon>
        <taxon>Embryophyta</taxon>
        <taxon>Tracheophyta</taxon>
        <taxon>Spermatophyta</taxon>
        <taxon>Magnoliopsida</taxon>
        <taxon>eudicotyledons</taxon>
        <taxon>Gunneridae</taxon>
        <taxon>Pentapetalae</taxon>
        <taxon>rosids</taxon>
        <taxon>Vitales</taxon>
        <taxon>Vitaceae</taxon>
        <taxon>Viteae</taxon>
        <taxon>Vitis</taxon>
    </lineage>
</organism>
<feature type="domain" description="NB-ARC" evidence="3">
    <location>
        <begin position="159"/>
        <end position="205"/>
    </location>
</feature>
<reference evidence="4 5" key="1">
    <citation type="journal article" date="2023" name="Hortic Res">
        <title>The complete reference genome for grapevine (Vitis vinifera L.) genetics and breeding.</title>
        <authorList>
            <person name="Shi X."/>
            <person name="Cao S."/>
            <person name="Wang X."/>
            <person name="Huang S."/>
            <person name="Wang Y."/>
            <person name="Liu Z."/>
            <person name="Liu W."/>
            <person name="Leng X."/>
            <person name="Peng Y."/>
            <person name="Wang N."/>
            <person name="Wang Y."/>
            <person name="Ma Z."/>
            <person name="Xu X."/>
            <person name="Zhang F."/>
            <person name="Xue H."/>
            <person name="Zhong H."/>
            <person name="Wang Y."/>
            <person name="Zhang K."/>
            <person name="Velt A."/>
            <person name="Avia K."/>
            <person name="Holtgrawe D."/>
            <person name="Grimplet J."/>
            <person name="Matus J.T."/>
            <person name="Ware D."/>
            <person name="Wu X."/>
            <person name="Wang H."/>
            <person name="Liu C."/>
            <person name="Fang Y."/>
            <person name="Rustenholz C."/>
            <person name="Cheng Z."/>
            <person name="Xiao H."/>
            <person name="Zhou Y."/>
        </authorList>
    </citation>
    <scope>NUCLEOTIDE SEQUENCE [LARGE SCALE GENOMIC DNA]</scope>
    <source>
        <strain evidence="5">cv. Pinot noir / PN40024</strain>
        <tissue evidence="4">Leaf</tissue>
    </source>
</reference>
<dbReference type="InterPro" id="IPR027417">
    <property type="entry name" value="P-loop_NTPase"/>
</dbReference>
<keyword evidence="5" id="KW-1185">Reference proteome</keyword>
<sequence length="337" mass="37538">MEEIVVTIAAKVAEYLVAPIGRSFGYLFNYRSNIDDLRQQVEKLGDARARLERSVDEAIRNGDEIEADVDKWLLRVSGFMEEAGIFFEVEKKANQSCFNGSCPNLKSQYQLSREAKKRARVVAEIQGDGKFERVSYRAPLPGIGSAPFKGHEALESRMTTLDEIMEALRDAHVNIIGVWGMAGVGKTTLMKQVAKQAEEEKLFDKKTLQIKTLSLESLSNGLVVVENEGGEGADEIVFCKLQHMVLLCLPNLTSFSSGGSIFSFPSLEHMVVEECPKMKIFSSGPITTPRLERVEVADDEWHWQDDLNTTIHNLFIRTHGNVEVEVEILELGAGSAL</sequence>
<keyword evidence="2" id="KW-0175">Coiled coil</keyword>